<dbReference type="InterPro" id="IPR031571">
    <property type="entry name" value="RcpC_dom"/>
</dbReference>
<protein>
    <submittedName>
        <fullName evidence="2">Pilus assembly protein CpaB</fullName>
    </submittedName>
</protein>
<name>W9GN02_9MICO</name>
<reference evidence="3" key="1">
    <citation type="submission" date="2013-08" db="EMBL/GenBank/DDBJ databases">
        <title>Intrasporangium oryzae NRRL B-24470.</title>
        <authorList>
            <person name="Liu H."/>
            <person name="Wang G."/>
        </authorList>
    </citation>
    <scope>NUCLEOTIDE SEQUENCE [LARGE SCALE GENOMIC DNA]</scope>
    <source>
        <strain evidence="3">Q5-1</strain>
    </source>
</reference>
<sequence length="264" mass="27904">MNRRLIVILSAVLLALLGTALVINYVRSADARAIASQQPVKVYVAEKLIPVGTTLKDAQRTQLIAETHVAAQALPKGALQDINPENNTLLALSDIQPGEFLMSARFGNTPVGEKAIEVPPGMLAVSLQLSDPARVGKFVTPGSHIAILATHTIKAVGTDPEVKALNDLALTGTSPLLPDVQVIAMGDTPLAAPNQDSKDQAKTPGFLVTVAVSPDDAVRLVHGINNYTLYAGLRGPDVKMDANTQANDATLFKFDPKALLKEVQ</sequence>
<dbReference type="AlphaFoldDB" id="W9GN02"/>
<organism evidence="2 3">
    <name type="scientific">Intrasporangium chromatireducens Q5-1</name>
    <dbReference type="NCBI Taxonomy" id="584657"/>
    <lineage>
        <taxon>Bacteria</taxon>
        <taxon>Bacillati</taxon>
        <taxon>Actinomycetota</taxon>
        <taxon>Actinomycetes</taxon>
        <taxon>Micrococcales</taxon>
        <taxon>Intrasporangiaceae</taxon>
        <taxon>Intrasporangium</taxon>
    </lineage>
</organism>
<evidence type="ECO:0000313" key="2">
    <source>
        <dbReference type="EMBL" id="EWT07636.1"/>
    </source>
</evidence>
<dbReference type="OrthoDB" id="5182178at2"/>
<accession>W9GN02</accession>
<gene>
    <name evidence="2" type="ORF">N864_03370</name>
</gene>
<keyword evidence="3" id="KW-1185">Reference proteome</keyword>
<dbReference type="EMBL" id="AWQS01000007">
    <property type="protein sequence ID" value="EWT07636.1"/>
    <property type="molecule type" value="Genomic_DNA"/>
</dbReference>
<comment type="caution">
    <text evidence="2">The sequence shown here is derived from an EMBL/GenBank/DDBJ whole genome shotgun (WGS) entry which is preliminary data.</text>
</comment>
<feature type="domain" description="Flp pilus assembly protein RcpC/CpaB" evidence="1">
    <location>
        <begin position="117"/>
        <end position="231"/>
    </location>
</feature>
<dbReference type="PATRIC" id="fig|584657.3.peg.383"/>
<evidence type="ECO:0000313" key="3">
    <source>
        <dbReference type="Proteomes" id="UP000019494"/>
    </source>
</evidence>
<evidence type="ECO:0000259" key="1">
    <source>
        <dbReference type="Pfam" id="PF16976"/>
    </source>
</evidence>
<dbReference type="Pfam" id="PF16976">
    <property type="entry name" value="RcpC"/>
    <property type="match status" value="1"/>
</dbReference>
<proteinExistence type="predicted"/>
<dbReference type="Proteomes" id="UP000019494">
    <property type="component" value="Unassembled WGS sequence"/>
</dbReference>